<accession>A0A7C3I1S4</accession>
<dbReference type="AlphaFoldDB" id="A0A7C3I1S4"/>
<feature type="domain" description="Beta-lactamase-related" evidence="1">
    <location>
        <begin position="16"/>
        <end position="390"/>
    </location>
</feature>
<name>A0A7C3I1S4_MEIRU</name>
<dbReference type="SUPFAM" id="SSF56601">
    <property type="entry name" value="beta-lactamase/transpeptidase-like"/>
    <property type="match status" value="1"/>
</dbReference>
<dbReference type="InterPro" id="IPR012338">
    <property type="entry name" value="Beta-lactam/transpept-like"/>
</dbReference>
<organism evidence="2">
    <name type="scientific">Meiothermus ruber</name>
    <dbReference type="NCBI Taxonomy" id="277"/>
    <lineage>
        <taxon>Bacteria</taxon>
        <taxon>Thermotogati</taxon>
        <taxon>Deinococcota</taxon>
        <taxon>Deinococci</taxon>
        <taxon>Thermales</taxon>
        <taxon>Thermaceae</taxon>
        <taxon>Meiothermus</taxon>
    </lineage>
</organism>
<sequence>MALEDTHQHLQLLLEDPLHALPSLQVAVVRAGKVVYARSFGYRHLDPDPGQCLPVNNQTRFRVASISKLVVALGAMRLVEQGKLDIEADASQYLGFPLRNPAFPQAPIRVRHLLSHTSSLRDGSRYAIPSPYTLQDFFHPQGRFFEAGAHFDPAHPPGGYACYANLNTGVLGTLLECVSDQRFDLFMENEVLRPLGLGGGFNLSRFTPEAMGNLAVLYRKQTGGVWNPAGPWVAQVDDHRGVVPAGPLVPDPNRPDGGFVTVDLRTYRPGTNATFFSPQGGLRASALELARVAQLFLHRGRVGGVQWLEPKTLERMCAPQWVYNGHNGDTLEGQALSWGLGVWRFTNQPGQDCPVQGHPRPWFGHLGDAYGLLSGLLFDPEAAHALVYILGGQGCDSAQHRGLYSAYTRWEEQVLSALYGLLS</sequence>
<dbReference type="Gene3D" id="3.40.710.10">
    <property type="entry name" value="DD-peptidase/beta-lactamase superfamily"/>
    <property type="match status" value="1"/>
</dbReference>
<dbReference type="GO" id="GO:0016787">
    <property type="term" value="F:hydrolase activity"/>
    <property type="evidence" value="ECO:0007669"/>
    <property type="project" value="UniProtKB-KW"/>
</dbReference>
<dbReference type="InterPro" id="IPR050789">
    <property type="entry name" value="Diverse_Enzym_Activities"/>
</dbReference>
<keyword evidence="2" id="KW-0378">Hydrolase</keyword>
<proteinExistence type="predicted"/>
<dbReference type="InterPro" id="IPR001466">
    <property type="entry name" value="Beta-lactam-related"/>
</dbReference>
<reference evidence="2" key="1">
    <citation type="journal article" date="2020" name="mSystems">
        <title>Genome- and Community-Level Interaction Insights into Carbon Utilization and Element Cycling Functions of Hydrothermarchaeota in Hydrothermal Sediment.</title>
        <authorList>
            <person name="Zhou Z."/>
            <person name="Liu Y."/>
            <person name="Xu W."/>
            <person name="Pan J."/>
            <person name="Luo Z.H."/>
            <person name="Li M."/>
        </authorList>
    </citation>
    <scope>NUCLEOTIDE SEQUENCE [LARGE SCALE GENOMIC DNA]</scope>
    <source>
        <strain evidence="2">SpSt-524</strain>
    </source>
</reference>
<comment type="caution">
    <text evidence="2">The sequence shown here is derived from an EMBL/GenBank/DDBJ whole genome shotgun (WGS) entry which is preliminary data.</text>
</comment>
<dbReference type="PANTHER" id="PTHR43283">
    <property type="entry name" value="BETA-LACTAMASE-RELATED"/>
    <property type="match status" value="1"/>
</dbReference>
<protein>
    <submittedName>
        <fullName evidence="2">Class A beta-lactamase-related serine hydrolase</fullName>
    </submittedName>
</protein>
<gene>
    <name evidence="2" type="ORF">ENS82_00180</name>
</gene>
<evidence type="ECO:0000313" key="2">
    <source>
        <dbReference type="EMBL" id="HFG19124.1"/>
    </source>
</evidence>
<dbReference type="Pfam" id="PF00144">
    <property type="entry name" value="Beta-lactamase"/>
    <property type="match status" value="1"/>
</dbReference>
<dbReference type="EMBL" id="DSWI01000007">
    <property type="protein sequence ID" value="HFG19124.1"/>
    <property type="molecule type" value="Genomic_DNA"/>
</dbReference>
<evidence type="ECO:0000259" key="1">
    <source>
        <dbReference type="Pfam" id="PF00144"/>
    </source>
</evidence>